<feature type="transmembrane region" description="Helical" evidence="9">
    <location>
        <begin position="38"/>
        <end position="54"/>
    </location>
</feature>
<dbReference type="InterPro" id="IPR036526">
    <property type="entry name" value="C-N_Hydrolase_sf"/>
</dbReference>
<reference evidence="11" key="2">
    <citation type="submission" date="2020-09" db="EMBL/GenBank/DDBJ databases">
        <authorList>
            <person name="Sun Q."/>
            <person name="Zhou Y."/>
        </authorList>
    </citation>
    <scope>NUCLEOTIDE SEQUENCE</scope>
    <source>
        <strain evidence="11">CGMCC 1.15447</strain>
    </source>
</reference>
<dbReference type="Gene3D" id="3.60.110.10">
    <property type="entry name" value="Carbon-nitrogen hydrolase"/>
    <property type="match status" value="1"/>
</dbReference>
<keyword evidence="3" id="KW-1003">Cell membrane</keyword>
<dbReference type="InterPro" id="IPR045378">
    <property type="entry name" value="LNT_N"/>
</dbReference>
<feature type="transmembrane region" description="Helical" evidence="9">
    <location>
        <begin position="12"/>
        <end position="32"/>
    </location>
</feature>
<evidence type="ECO:0000256" key="3">
    <source>
        <dbReference type="ARBA" id="ARBA00022475"/>
    </source>
</evidence>
<comment type="caution">
    <text evidence="11">The sequence shown here is derived from an EMBL/GenBank/DDBJ whole genome shotgun (WGS) entry which is preliminary data.</text>
</comment>
<dbReference type="Pfam" id="PF00795">
    <property type="entry name" value="CN_hydrolase"/>
    <property type="match status" value="1"/>
</dbReference>
<feature type="domain" description="CN hydrolase" evidence="10">
    <location>
        <begin position="227"/>
        <end position="447"/>
    </location>
</feature>
<dbReference type="PANTHER" id="PTHR38686">
    <property type="entry name" value="APOLIPOPROTEIN N-ACYLTRANSFERASE"/>
    <property type="match status" value="1"/>
</dbReference>
<reference evidence="11" key="1">
    <citation type="journal article" date="2014" name="Int. J. Syst. Evol. Microbiol.">
        <title>Complete genome sequence of Corynebacterium casei LMG S-19264T (=DSM 44701T), isolated from a smear-ripened cheese.</title>
        <authorList>
            <consortium name="US DOE Joint Genome Institute (JGI-PGF)"/>
            <person name="Walter F."/>
            <person name="Albersmeier A."/>
            <person name="Kalinowski J."/>
            <person name="Ruckert C."/>
        </authorList>
    </citation>
    <scope>NUCLEOTIDE SEQUENCE</scope>
    <source>
        <strain evidence="11">CGMCC 1.15447</strain>
    </source>
</reference>
<feature type="transmembrane region" description="Helical" evidence="9">
    <location>
        <begin position="460"/>
        <end position="480"/>
    </location>
</feature>
<evidence type="ECO:0000256" key="9">
    <source>
        <dbReference type="SAM" id="Phobius"/>
    </source>
</evidence>
<gene>
    <name evidence="11" type="primary">lnt</name>
    <name evidence="11" type="ORF">GCM10011507_30940</name>
</gene>
<dbReference type="SUPFAM" id="SSF56317">
    <property type="entry name" value="Carbon-nitrogen hydrolase"/>
    <property type="match status" value="1"/>
</dbReference>
<keyword evidence="5 9" id="KW-0812">Transmembrane</keyword>
<dbReference type="GO" id="GO:0005886">
    <property type="term" value="C:plasma membrane"/>
    <property type="evidence" value="ECO:0007669"/>
    <property type="project" value="UniProtKB-SubCell"/>
</dbReference>
<feature type="transmembrane region" description="Helical" evidence="9">
    <location>
        <begin position="86"/>
        <end position="107"/>
    </location>
</feature>
<feature type="transmembrane region" description="Helical" evidence="9">
    <location>
        <begin position="119"/>
        <end position="136"/>
    </location>
</feature>
<dbReference type="RefSeq" id="WP_188760443.1">
    <property type="nucleotide sequence ID" value="NZ_BMJB01000003.1"/>
</dbReference>
<sequence>MANASYGKAAGWIGFETVLAATLVCAAGYYWSTGLEPRWWPIWLAALPVLWLAPRVSAWTALGMAFVARVLGAMNLVYYMHHSIHIPVWVVAESVAVPSIVFMLAAGLYRSFFVRGRRWLAVLAFPAVIVAGEYLTNLSQGTFGDTAYTQLGNLPVLQLGALAGLYGIGFAVLLFPALGAAALSSRGRERRQLAWGLGAFVVCVFGYGAARLYLTPRAPRMAMVGLIDRDPANMLPSAPEQVMALADEYSGEIRMLAARGAKYVVLPEATVLVTRGDVGQVDAFFEQTAREAGVQVLVGMIDTTGPETFNEARLYSAAGTLETIYHKHHLVPGMESGAIPGGGMSVLDEPVGRVGVEICRDMDYPNPARKYGARDVGLMLVPAWDFGVDRTWHGHMALMRGVENGYSIVRVAKRGLMTVSDDRGRVMAETPVAADGAFTTMLVMVPVRHDATLYGGWGDWFAWLVLAGLAAMLVVWVGLLRRRESAVSNPVMVEG</sequence>
<evidence type="ECO:0000313" key="12">
    <source>
        <dbReference type="Proteomes" id="UP000648801"/>
    </source>
</evidence>
<keyword evidence="4" id="KW-0808">Transferase</keyword>
<accession>A0A916RYY7</accession>
<evidence type="ECO:0000313" key="11">
    <source>
        <dbReference type="EMBL" id="GGA77475.1"/>
    </source>
</evidence>
<organism evidence="11 12">
    <name type="scientific">Edaphobacter acidisoli</name>
    <dbReference type="NCBI Taxonomy" id="2040573"/>
    <lineage>
        <taxon>Bacteria</taxon>
        <taxon>Pseudomonadati</taxon>
        <taxon>Acidobacteriota</taxon>
        <taxon>Terriglobia</taxon>
        <taxon>Terriglobales</taxon>
        <taxon>Acidobacteriaceae</taxon>
        <taxon>Edaphobacter</taxon>
    </lineage>
</organism>
<evidence type="ECO:0000256" key="5">
    <source>
        <dbReference type="ARBA" id="ARBA00022692"/>
    </source>
</evidence>
<evidence type="ECO:0000256" key="4">
    <source>
        <dbReference type="ARBA" id="ARBA00022679"/>
    </source>
</evidence>
<dbReference type="InterPro" id="IPR003010">
    <property type="entry name" value="C-N_Hydrolase"/>
</dbReference>
<keyword evidence="7 9" id="KW-0472">Membrane</keyword>
<dbReference type="InterPro" id="IPR004563">
    <property type="entry name" value="Apolipo_AcylTrfase"/>
</dbReference>
<keyword evidence="12" id="KW-1185">Reference proteome</keyword>
<dbReference type="Proteomes" id="UP000648801">
    <property type="component" value="Unassembled WGS sequence"/>
</dbReference>
<dbReference type="PROSITE" id="PS50263">
    <property type="entry name" value="CN_HYDROLASE"/>
    <property type="match status" value="1"/>
</dbReference>
<evidence type="ECO:0000256" key="6">
    <source>
        <dbReference type="ARBA" id="ARBA00022989"/>
    </source>
</evidence>
<comment type="subcellular location">
    <subcellularLocation>
        <location evidence="1">Cell membrane</location>
        <topology evidence="1">Multi-pass membrane protein</topology>
    </subcellularLocation>
</comment>
<feature type="transmembrane region" description="Helical" evidence="9">
    <location>
        <begin position="156"/>
        <end position="181"/>
    </location>
</feature>
<name>A0A916RYY7_9BACT</name>
<dbReference type="GO" id="GO:0042158">
    <property type="term" value="P:lipoprotein biosynthetic process"/>
    <property type="evidence" value="ECO:0007669"/>
    <property type="project" value="InterPro"/>
</dbReference>
<dbReference type="AlphaFoldDB" id="A0A916RYY7"/>
<evidence type="ECO:0000256" key="8">
    <source>
        <dbReference type="ARBA" id="ARBA00023315"/>
    </source>
</evidence>
<dbReference type="EMBL" id="BMJB01000003">
    <property type="protein sequence ID" value="GGA77475.1"/>
    <property type="molecule type" value="Genomic_DNA"/>
</dbReference>
<evidence type="ECO:0000256" key="7">
    <source>
        <dbReference type="ARBA" id="ARBA00023136"/>
    </source>
</evidence>
<dbReference type="PANTHER" id="PTHR38686:SF1">
    <property type="entry name" value="APOLIPOPROTEIN N-ACYLTRANSFERASE"/>
    <property type="match status" value="1"/>
</dbReference>
<proteinExistence type="inferred from homology"/>
<keyword evidence="6 9" id="KW-1133">Transmembrane helix</keyword>
<dbReference type="Pfam" id="PF20154">
    <property type="entry name" value="LNT_N"/>
    <property type="match status" value="1"/>
</dbReference>
<feature type="transmembrane region" description="Helical" evidence="9">
    <location>
        <begin position="193"/>
        <end position="214"/>
    </location>
</feature>
<evidence type="ECO:0000256" key="2">
    <source>
        <dbReference type="ARBA" id="ARBA00010065"/>
    </source>
</evidence>
<protein>
    <submittedName>
        <fullName evidence="11">Apolipoprotein N-acyltransferase</fullName>
    </submittedName>
</protein>
<comment type="similarity">
    <text evidence="2">Belongs to the CN hydrolase family. Apolipoprotein N-acyltransferase subfamily.</text>
</comment>
<keyword evidence="8" id="KW-0012">Acyltransferase</keyword>
<dbReference type="GO" id="GO:0016410">
    <property type="term" value="F:N-acyltransferase activity"/>
    <property type="evidence" value="ECO:0007669"/>
    <property type="project" value="InterPro"/>
</dbReference>
<evidence type="ECO:0000259" key="10">
    <source>
        <dbReference type="PROSITE" id="PS50263"/>
    </source>
</evidence>
<evidence type="ECO:0000256" key="1">
    <source>
        <dbReference type="ARBA" id="ARBA00004651"/>
    </source>
</evidence>